<reference evidence="19 20" key="1">
    <citation type="journal article" date="2005" name="Genome Res.">
        <title>Comparative and functional genomic analyses of the pathogenicity of phytopathogen Xanthomonas campestris pv. campestris.</title>
        <authorList>
            <person name="Qian W."/>
            <person name="Jia Y."/>
            <person name="Ren S.X."/>
            <person name="He Y.Q."/>
            <person name="Feng J.X."/>
            <person name="Lu L.F."/>
            <person name="Sun Q."/>
            <person name="Ying G."/>
            <person name="Tang D.J."/>
            <person name="Tang H."/>
            <person name="Wu W."/>
            <person name="Hao P."/>
            <person name="Wang L."/>
            <person name="Jiang B.L."/>
            <person name="Zeng S."/>
            <person name="Gu W.Y."/>
            <person name="Lu G."/>
            <person name="Rong L."/>
            <person name="Tian Y."/>
            <person name="Yao Z."/>
            <person name="Fu G."/>
            <person name="Chen B."/>
            <person name="Fang R."/>
            <person name="Qiang B."/>
            <person name="Chen Z."/>
            <person name="Zhao G.P."/>
            <person name="Tang J.L."/>
            <person name="He C."/>
        </authorList>
    </citation>
    <scope>NUCLEOTIDE SEQUENCE [LARGE SCALE GENOMIC DNA]</scope>
    <source>
        <strain evidence="19 20">8004</strain>
    </source>
</reference>
<dbReference type="AlphaFoldDB" id="A0A0H2X8U2"/>
<keyword evidence="13" id="KW-0594">Phospholipid biosynthesis</keyword>
<sequence>MKLTIPTWLTLLRIVMIPVLVVVFYLPYKWTNFASAGVFALAAITDWLDGWVARRYHQYSAFGAFLDPVADKLMVAVALFLIVQGHPTPWMAFWAAVIVGREIAVSALREWMAEIGQRAKVRVAMIGKVKTTAQMVALLCLLYSVTPGQMPTHEIWLGNLIFQAGYWTLAIAALLTLWSGFQYLQAAWPSLRADEKAFFGLNFGLKNAGCWCMSVAFAGMKKGAEAPLFNDLQMPVEVCRSIFGAGNETRTRDLNLGKVALYQLSYSRVEQYSTACHRFALALSPRWRQGKHTRCGGLGRN</sequence>
<dbReference type="GO" id="GO:0005886">
    <property type="term" value="C:plasma membrane"/>
    <property type="evidence" value="ECO:0007669"/>
    <property type="project" value="TreeGrafter"/>
</dbReference>
<dbReference type="KEGG" id="xcb:XC_2001"/>
<keyword evidence="11" id="KW-0443">Lipid metabolism</keyword>
<evidence type="ECO:0000256" key="9">
    <source>
        <dbReference type="ARBA" id="ARBA00022692"/>
    </source>
</evidence>
<dbReference type="AntiFam" id="ANF00012">
    <property type="entry name" value="tRNA translation"/>
</dbReference>
<evidence type="ECO:0000256" key="11">
    <source>
        <dbReference type="ARBA" id="ARBA00023098"/>
    </source>
</evidence>
<dbReference type="InterPro" id="IPR004570">
    <property type="entry name" value="Phosphatidylglycerol_P_synth"/>
</dbReference>
<evidence type="ECO:0000256" key="12">
    <source>
        <dbReference type="ARBA" id="ARBA00023136"/>
    </source>
</evidence>
<evidence type="ECO:0000256" key="15">
    <source>
        <dbReference type="ARBA" id="ARBA00048586"/>
    </source>
</evidence>
<dbReference type="GO" id="GO:0005737">
    <property type="term" value="C:cytoplasm"/>
    <property type="evidence" value="ECO:0007669"/>
    <property type="project" value="UniProtKB-ARBA"/>
</dbReference>
<evidence type="ECO:0000256" key="4">
    <source>
        <dbReference type="ARBA" id="ARBA00010441"/>
    </source>
</evidence>
<dbReference type="InterPro" id="IPR048254">
    <property type="entry name" value="CDP_ALCOHOL_P_TRANSF_CS"/>
</dbReference>
<evidence type="ECO:0000256" key="2">
    <source>
        <dbReference type="ARBA" id="ARBA00004141"/>
    </source>
</evidence>
<dbReference type="InterPro" id="IPR000462">
    <property type="entry name" value="CDP-OH_P_trans"/>
</dbReference>
<comment type="catalytic activity">
    <reaction evidence="15">
        <text>a CDP-1,2-diacyl-sn-glycerol + sn-glycerol 3-phosphate = a 1,2-diacyl-sn-glycero-3-phospho-(1'-sn-glycero-3'-phosphate) + CMP + H(+)</text>
        <dbReference type="Rhea" id="RHEA:12593"/>
        <dbReference type="ChEBI" id="CHEBI:15378"/>
        <dbReference type="ChEBI" id="CHEBI:57597"/>
        <dbReference type="ChEBI" id="CHEBI:58332"/>
        <dbReference type="ChEBI" id="CHEBI:60110"/>
        <dbReference type="ChEBI" id="CHEBI:60377"/>
        <dbReference type="EC" id="2.7.8.5"/>
    </reaction>
</comment>
<accession>A0A0H2X8U2</accession>
<feature type="transmembrane region" description="Helical" evidence="18">
    <location>
        <begin position="129"/>
        <end position="146"/>
    </location>
</feature>
<keyword evidence="9 18" id="KW-0812">Transmembrane</keyword>
<keyword evidence="8 17" id="KW-0808">Transferase</keyword>
<comment type="pathway">
    <text evidence="3">Phospholipid metabolism; phosphatidylglycerol biosynthesis; phosphatidylglycerol from CDP-diacylglycerol: step 1/2.</text>
</comment>
<keyword evidence="7" id="KW-0444">Lipid biosynthesis</keyword>
<dbReference type="GO" id="GO:0036094">
    <property type="term" value="F:small molecule binding"/>
    <property type="evidence" value="ECO:0007669"/>
    <property type="project" value="UniProtKB-ARBA"/>
</dbReference>
<evidence type="ECO:0000256" key="18">
    <source>
        <dbReference type="SAM" id="Phobius"/>
    </source>
</evidence>
<evidence type="ECO:0000313" key="20">
    <source>
        <dbReference type="Proteomes" id="UP000000420"/>
    </source>
</evidence>
<dbReference type="InterPro" id="IPR050324">
    <property type="entry name" value="CDP-alcohol_PTase-I"/>
</dbReference>
<dbReference type="GO" id="GO:0008444">
    <property type="term" value="F:CDP-diacylglycerol-glycerol-3-phosphate 3-phosphatidyltransferase activity"/>
    <property type="evidence" value="ECO:0007669"/>
    <property type="project" value="UniProtKB-UniRule"/>
</dbReference>
<protein>
    <recommendedName>
        <fullName evidence="6 16">CDP-diacylglycerol--glycerol-3-phosphate 3-phosphatidyltransferase</fullName>
        <ecNumber evidence="5 16">2.7.8.5</ecNumber>
    </recommendedName>
</protein>
<gene>
    <name evidence="19" type="ordered locus">XC_2001</name>
</gene>
<feature type="transmembrane region" description="Helical" evidence="18">
    <location>
        <begin position="7"/>
        <end position="27"/>
    </location>
</feature>
<dbReference type="Proteomes" id="UP000000420">
    <property type="component" value="Chromosome"/>
</dbReference>
<evidence type="ECO:0000256" key="14">
    <source>
        <dbReference type="ARBA" id="ARBA00023264"/>
    </source>
</evidence>
<dbReference type="PANTHER" id="PTHR14269">
    <property type="entry name" value="CDP-DIACYLGLYCEROL--GLYCEROL-3-PHOSPHATE 3-PHOSPHATIDYLTRANSFERASE-RELATED"/>
    <property type="match status" value="1"/>
</dbReference>
<dbReference type="FunFam" id="1.20.120.1760:FF:000008">
    <property type="entry name" value="CDP-diacylglycerol--glycerol-3-phosphate 3-phosphatidyltransferase 2"/>
    <property type="match status" value="1"/>
</dbReference>
<dbReference type="EC" id="2.7.8.5" evidence="5 16"/>
<evidence type="ECO:0000256" key="17">
    <source>
        <dbReference type="RuleBase" id="RU003750"/>
    </source>
</evidence>
<evidence type="ECO:0000256" key="8">
    <source>
        <dbReference type="ARBA" id="ARBA00022679"/>
    </source>
</evidence>
<evidence type="ECO:0000256" key="10">
    <source>
        <dbReference type="ARBA" id="ARBA00022989"/>
    </source>
</evidence>
<feature type="transmembrane region" description="Helical" evidence="18">
    <location>
        <begin position="33"/>
        <end position="52"/>
    </location>
</feature>
<dbReference type="PROSITE" id="PS00379">
    <property type="entry name" value="CDP_ALCOHOL_P_TRANSF"/>
    <property type="match status" value="1"/>
</dbReference>
<name>A0A0H2X8U2_XANC8</name>
<proteinExistence type="inferred from homology"/>
<feature type="transmembrane region" description="Helical" evidence="18">
    <location>
        <begin position="166"/>
        <end position="184"/>
    </location>
</feature>
<keyword evidence="14" id="KW-1208">Phospholipid metabolism</keyword>
<dbReference type="GO" id="GO:0050793">
    <property type="term" value="P:regulation of developmental process"/>
    <property type="evidence" value="ECO:0007669"/>
    <property type="project" value="UniProtKB-ARBA"/>
</dbReference>
<evidence type="ECO:0000256" key="3">
    <source>
        <dbReference type="ARBA" id="ARBA00005042"/>
    </source>
</evidence>
<comment type="cofactor">
    <cofactor evidence="1">
        <name>Mn(2+)</name>
        <dbReference type="ChEBI" id="CHEBI:29035"/>
    </cofactor>
</comment>
<dbReference type="PANTHER" id="PTHR14269:SF62">
    <property type="entry name" value="CDP-DIACYLGLYCEROL--GLYCEROL-3-PHOSPHATE 3-PHOSPHATIDYLTRANSFERASE 1, CHLOROPLASTIC"/>
    <property type="match status" value="1"/>
</dbReference>
<evidence type="ECO:0000313" key="19">
    <source>
        <dbReference type="EMBL" id="AAY49064.1"/>
    </source>
</evidence>
<dbReference type="NCBIfam" id="TIGR00560">
    <property type="entry name" value="pgsA"/>
    <property type="match status" value="1"/>
</dbReference>
<evidence type="ECO:0000256" key="16">
    <source>
        <dbReference type="NCBIfam" id="TIGR00560"/>
    </source>
</evidence>
<evidence type="ECO:0000256" key="13">
    <source>
        <dbReference type="ARBA" id="ARBA00023209"/>
    </source>
</evidence>
<evidence type="ECO:0000256" key="5">
    <source>
        <dbReference type="ARBA" id="ARBA00013170"/>
    </source>
</evidence>
<organism evidence="19 20">
    <name type="scientific">Xanthomonas campestris pv. campestris (strain 8004)</name>
    <dbReference type="NCBI Taxonomy" id="314565"/>
    <lineage>
        <taxon>Bacteria</taxon>
        <taxon>Pseudomonadati</taxon>
        <taxon>Pseudomonadota</taxon>
        <taxon>Gammaproteobacteria</taxon>
        <taxon>Lysobacterales</taxon>
        <taxon>Lysobacteraceae</taxon>
        <taxon>Xanthomonas</taxon>
    </lineage>
</organism>
<keyword evidence="10 18" id="KW-1133">Transmembrane helix</keyword>
<evidence type="ECO:0000256" key="6">
    <source>
        <dbReference type="ARBA" id="ARBA00014944"/>
    </source>
</evidence>
<dbReference type="EMBL" id="CP000050">
    <property type="protein sequence ID" value="AAY49064.1"/>
    <property type="molecule type" value="Genomic_DNA"/>
</dbReference>
<keyword evidence="12 18" id="KW-0472">Membrane</keyword>
<comment type="similarity">
    <text evidence="4 17">Belongs to the CDP-alcohol phosphatidyltransferase class-I family.</text>
</comment>
<dbReference type="Pfam" id="PF01066">
    <property type="entry name" value="CDP-OH_P_transf"/>
    <property type="match status" value="1"/>
</dbReference>
<dbReference type="GO" id="GO:0046474">
    <property type="term" value="P:glycerophospholipid biosynthetic process"/>
    <property type="evidence" value="ECO:0007669"/>
    <property type="project" value="TreeGrafter"/>
</dbReference>
<dbReference type="InterPro" id="IPR043130">
    <property type="entry name" value="CDP-OH_PTrfase_TM_dom"/>
</dbReference>
<dbReference type="HOGENOM" id="CLU_924218_0_0_6"/>
<comment type="subcellular location">
    <subcellularLocation>
        <location evidence="2">Membrane</location>
        <topology evidence="2">Multi-pass membrane protein</topology>
    </subcellularLocation>
</comment>
<evidence type="ECO:0000256" key="7">
    <source>
        <dbReference type="ARBA" id="ARBA00022516"/>
    </source>
</evidence>
<evidence type="ECO:0000256" key="1">
    <source>
        <dbReference type="ARBA" id="ARBA00001936"/>
    </source>
</evidence>
<dbReference type="Gene3D" id="1.20.120.1760">
    <property type="match status" value="1"/>
</dbReference>